<comment type="caution">
    <text evidence="3">The sequence shown here is derived from an EMBL/GenBank/DDBJ whole genome shotgun (WGS) entry which is preliminary data.</text>
</comment>
<reference evidence="3 4" key="1">
    <citation type="submission" date="2017-10" db="EMBL/GenBank/DDBJ databases">
        <title>Development of genomic resources for the powdery mildew, Erysiphe pulchra.</title>
        <authorList>
            <person name="Wadl P.A."/>
            <person name="Mack B.M."/>
            <person name="Moore G."/>
            <person name="Beltz S.B."/>
        </authorList>
    </citation>
    <scope>NUCLEOTIDE SEQUENCE [LARGE SCALE GENOMIC DNA]</scope>
    <source>
        <strain evidence="3">Cflorida</strain>
    </source>
</reference>
<protein>
    <submittedName>
        <fullName evidence="3">Uncharacterized protein</fullName>
    </submittedName>
</protein>
<feature type="compositionally biased region" description="Polar residues" evidence="1">
    <location>
        <begin position="202"/>
        <end position="235"/>
    </location>
</feature>
<keyword evidence="2" id="KW-0812">Transmembrane</keyword>
<sequence>MRPIISIRDRIGVASTNFLILYFSVALFMVQASSDGTIVPFSSTLPACASNCGPLFDVQGKCVPPVTKTVDNKCFCLDTRLMPFKSGNTGVSIVCGATSCTSETDLETIRKWYTTFCVNAGVSSEKGDDASTSGGNSSTNKSWMAGHARWVVMLIIIFIIITGSWIAACVFRRRYIRRKEKQTEMTDPIAWGPHQMQGATGGYSQSMSTNEQSRPTSKVLNNMTLNSSDTPTGSGTPIEKK</sequence>
<evidence type="ECO:0000256" key="2">
    <source>
        <dbReference type="SAM" id="Phobius"/>
    </source>
</evidence>
<dbReference type="EMBL" id="PEDP01001137">
    <property type="protein sequence ID" value="POS84185.1"/>
    <property type="molecule type" value="Genomic_DNA"/>
</dbReference>
<dbReference type="Proteomes" id="UP000237438">
    <property type="component" value="Unassembled WGS sequence"/>
</dbReference>
<name>A0A2S4PQ68_9PEZI</name>
<dbReference type="OrthoDB" id="5426355at2759"/>
<proteinExistence type="predicted"/>
<feature type="transmembrane region" description="Helical" evidence="2">
    <location>
        <begin position="12"/>
        <end position="32"/>
    </location>
</feature>
<organism evidence="3 4">
    <name type="scientific">Erysiphe pulchra</name>
    <dbReference type="NCBI Taxonomy" id="225359"/>
    <lineage>
        <taxon>Eukaryota</taxon>
        <taxon>Fungi</taxon>
        <taxon>Dikarya</taxon>
        <taxon>Ascomycota</taxon>
        <taxon>Pezizomycotina</taxon>
        <taxon>Leotiomycetes</taxon>
        <taxon>Erysiphales</taxon>
        <taxon>Erysiphaceae</taxon>
        <taxon>Erysiphe</taxon>
    </lineage>
</organism>
<feature type="transmembrane region" description="Helical" evidence="2">
    <location>
        <begin position="150"/>
        <end position="171"/>
    </location>
</feature>
<evidence type="ECO:0000256" key="1">
    <source>
        <dbReference type="SAM" id="MobiDB-lite"/>
    </source>
</evidence>
<keyword evidence="2" id="KW-0472">Membrane</keyword>
<keyword evidence="2" id="KW-1133">Transmembrane helix</keyword>
<keyword evidence="4" id="KW-1185">Reference proteome</keyword>
<gene>
    <name evidence="3" type="ORF">EPUL_004684</name>
</gene>
<accession>A0A2S4PQ68</accession>
<feature type="region of interest" description="Disordered" evidence="1">
    <location>
        <begin position="182"/>
        <end position="241"/>
    </location>
</feature>
<evidence type="ECO:0000313" key="4">
    <source>
        <dbReference type="Proteomes" id="UP000237438"/>
    </source>
</evidence>
<evidence type="ECO:0000313" key="3">
    <source>
        <dbReference type="EMBL" id="POS84185.1"/>
    </source>
</evidence>
<dbReference type="AlphaFoldDB" id="A0A2S4PQ68"/>